<proteinExistence type="predicted"/>
<comment type="caution">
    <text evidence="1">The sequence shown here is derived from an EMBL/GenBank/DDBJ whole genome shotgun (WGS) entry which is preliminary data.</text>
</comment>
<sequence>TVHWMLTSQGSGVATQLKLHYCQSLKPCGLQKLIPDHQYSFCWIFQLLLTQSIIRSS</sequence>
<dbReference type="AlphaFoldDB" id="A0ABD0ML73"/>
<keyword evidence="2" id="KW-1185">Reference proteome</keyword>
<dbReference type="Proteomes" id="UP001529510">
    <property type="component" value="Unassembled WGS sequence"/>
</dbReference>
<dbReference type="EMBL" id="JAMKFB020000322">
    <property type="protein sequence ID" value="KAL0149863.1"/>
    <property type="molecule type" value="Genomic_DNA"/>
</dbReference>
<organism evidence="1 2">
    <name type="scientific">Cirrhinus mrigala</name>
    <name type="common">Mrigala</name>
    <dbReference type="NCBI Taxonomy" id="683832"/>
    <lineage>
        <taxon>Eukaryota</taxon>
        <taxon>Metazoa</taxon>
        <taxon>Chordata</taxon>
        <taxon>Craniata</taxon>
        <taxon>Vertebrata</taxon>
        <taxon>Euteleostomi</taxon>
        <taxon>Actinopterygii</taxon>
        <taxon>Neopterygii</taxon>
        <taxon>Teleostei</taxon>
        <taxon>Ostariophysi</taxon>
        <taxon>Cypriniformes</taxon>
        <taxon>Cyprinidae</taxon>
        <taxon>Labeoninae</taxon>
        <taxon>Labeonini</taxon>
        <taxon>Cirrhinus</taxon>
    </lineage>
</organism>
<reference evidence="1 2" key="1">
    <citation type="submission" date="2024-05" db="EMBL/GenBank/DDBJ databases">
        <title>Genome sequencing and assembly of Indian major carp, Cirrhinus mrigala (Hamilton, 1822).</title>
        <authorList>
            <person name="Mohindra V."/>
            <person name="Chowdhury L.M."/>
            <person name="Lal K."/>
            <person name="Jena J.K."/>
        </authorList>
    </citation>
    <scope>NUCLEOTIDE SEQUENCE [LARGE SCALE GENOMIC DNA]</scope>
    <source>
        <strain evidence="1">CM1030</strain>
        <tissue evidence="1">Blood</tissue>
    </source>
</reference>
<feature type="non-terminal residue" evidence="1">
    <location>
        <position position="1"/>
    </location>
</feature>
<protein>
    <submittedName>
        <fullName evidence="1">Uncharacterized protein</fullName>
    </submittedName>
</protein>
<accession>A0ABD0ML73</accession>
<name>A0ABD0ML73_CIRMR</name>
<gene>
    <name evidence="1" type="ORF">M9458_054911</name>
</gene>
<evidence type="ECO:0000313" key="1">
    <source>
        <dbReference type="EMBL" id="KAL0149863.1"/>
    </source>
</evidence>
<evidence type="ECO:0000313" key="2">
    <source>
        <dbReference type="Proteomes" id="UP001529510"/>
    </source>
</evidence>
<feature type="non-terminal residue" evidence="1">
    <location>
        <position position="57"/>
    </location>
</feature>